<gene>
    <name evidence="6" type="ORF">AUK42_04895</name>
    <name evidence="9" type="ORF">CO097_07760</name>
    <name evidence="8" type="ORF">COZ07_03140</name>
    <name evidence="7" type="ORF">COZ58_02855</name>
</gene>
<dbReference type="SMART" id="SM00363">
    <property type="entry name" value="S4"/>
    <property type="match status" value="1"/>
</dbReference>
<evidence type="ECO:0000313" key="8">
    <source>
        <dbReference type="EMBL" id="PIY33153.1"/>
    </source>
</evidence>
<dbReference type="PANTHER" id="PTHR47683:SF2">
    <property type="entry name" value="RNA-BINDING S4 DOMAIN-CONTAINING PROTEIN"/>
    <property type="match status" value="1"/>
</dbReference>
<evidence type="ECO:0000313" key="6">
    <source>
        <dbReference type="EMBL" id="OIP69761.1"/>
    </source>
</evidence>
<dbReference type="NCBIfam" id="TIGR00093">
    <property type="entry name" value="pseudouridine synthase"/>
    <property type="match status" value="1"/>
</dbReference>
<keyword evidence="2 4" id="KW-0413">Isomerase</keyword>
<accession>A0A2M7PR73</accession>
<dbReference type="InterPro" id="IPR042092">
    <property type="entry name" value="PsdUridine_s_RsuA/RluB/E/F_cat"/>
</dbReference>
<dbReference type="EC" id="5.4.99.-" evidence="4"/>
<dbReference type="RefSeq" id="WP_406607142.1">
    <property type="nucleotide sequence ID" value="NZ_PFKO01000115.1"/>
</dbReference>
<evidence type="ECO:0000256" key="4">
    <source>
        <dbReference type="RuleBase" id="RU003887"/>
    </source>
</evidence>
<dbReference type="SUPFAM" id="SSF55120">
    <property type="entry name" value="Pseudouridine synthase"/>
    <property type="match status" value="1"/>
</dbReference>
<dbReference type="Pfam" id="PF00849">
    <property type="entry name" value="PseudoU_synth_2"/>
    <property type="match status" value="1"/>
</dbReference>
<dbReference type="CDD" id="cd00165">
    <property type="entry name" value="S4"/>
    <property type="match status" value="1"/>
</dbReference>
<dbReference type="InterPro" id="IPR050343">
    <property type="entry name" value="RsuA_PseudoU_synthase"/>
</dbReference>
<dbReference type="CDD" id="cd02870">
    <property type="entry name" value="PseudoU_synth_RsuA_like"/>
    <property type="match status" value="1"/>
</dbReference>
<dbReference type="EMBL" id="PFKO01000115">
    <property type="protein sequence ID" value="PIY33153.1"/>
    <property type="molecule type" value="Genomic_DNA"/>
</dbReference>
<evidence type="ECO:0000256" key="2">
    <source>
        <dbReference type="ARBA" id="ARBA00023235"/>
    </source>
</evidence>
<reference evidence="7" key="3">
    <citation type="submission" date="2017-09" db="EMBL/GenBank/DDBJ databases">
        <title>Depth-based differentiation of microbial function through sediment-hosted aquifers and enrichment of novel symbionts in the deep terrestrial subsurface.</title>
        <authorList>
            <person name="Probst A.J."/>
            <person name="Ladd B."/>
            <person name="Jarett J.K."/>
            <person name="Geller-Mcgrath D.E."/>
            <person name="Sieber C.M.K."/>
            <person name="Emerson J.B."/>
            <person name="Anantharaman K."/>
            <person name="Thomas B.C."/>
            <person name="Malmstrom R."/>
            <person name="Stieglmeier M."/>
            <person name="Klingl A."/>
            <person name="Woyke T."/>
            <person name="Ryan C.M."/>
            <person name="Banfield J.F."/>
        </authorList>
    </citation>
    <scope>NUCLEOTIDE SEQUENCE</scope>
    <source>
        <strain evidence="7">CG_4_8_14_3_um_filter_34_18</strain>
    </source>
</reference>
<evidence type="ECO:0000259" key="5">
    <source>
        <dbReference type="SMART" id="SM00363"/>
    </source>
</evidence>
<dbReference type="PROSITE" id="PS50889">
    <property type="entry name" value="S4"/>
    <property type="match status" value="1"/>
</dbReference>
<dbReference type="PROSITE" id="PS01149">
    <property type="entry name" value="PSI_RSU"/>
    <property type="match status" value="1"/>
</dbReference>
<dbReference type="Proteomes" id="UP000182763">
    <property type="component" value="Unassembled WGS sequence"/>
</dbReference>
<dbReference type="Gene3D" id="3.30.70.580">
    <property type="entry name" value="Pseudouridine synthase I, catalytic domain, N-terminal subdomain"/>
    <property type="match status" value="1"/>
</dbReference>
<dbReference type="GO" id="GO:0003723">
    <property type="term" value="F:RNA binding"/>
    <property type="evidence" value="ECO:0007669"/>
    <property type="project" value="UniProtKB-KW"/>
</dbReference>
<dbReference type="InterPro" id="IPR006145">
    <property type="entry name" value="PsdUridine_synth_RsuA/RluA"/>
</dbReference>
<feature type="domain" description="RNA-binding S4" evidence="5">
    <location>
        <begin position="3"/>
        <end position="67"/>
    </location>
</feature>
<organism evidence="6 10">
    <name type="scientific">Candidatus Infernicultor aquiphilus</name>
    <dbReference type="NCBI Taxonomy" id="1805029"/>
    <lineage>
        <taxon>Bacteria</taxon>
        <taxon>Pseudomonadati</taxon>
        <taxon>Atribacterota</taxon>
        <taxon>Candidatus Phoenicimicrobiia</taxon>
        <taxon>Candidatus Pheonicimicrobiales</taxon>
        <taxon>Candidatus Phoenicimicrobiaceae</taxon>
        <taxon>Candidatus Infernicultor</taxon>
    </lineage>
</organism>
<dbReference type="Proteomes" id="UP000228560">
    <property type="component" value="Unassembled WGS sequence"/>
</dbReference>
<proteinExistence type="inferred from homology"/>
<reference evidence="11 12" key="2">
    <citation type="submission" date="2017-09" db="EMBL/GenBank/DDBJ databases">
        <title>Depth-based differentiation of microbial function through sediment-hosted aquifers and enrichment of novel symbionts in the deep terrestrial subsurface.</title>
        <authorList>
            <person name="Probst A.J."/>
            <person name="Ladd B."/>
            <person name="Jarett J.K."/>
            <person name="Geller-Mcgrath D.E."/>
            <person name="Sieber C.M."/>
            <person name="Emerson J.B."/>
            <person name="Anantharaman K."/>
            <person name="Thomas B.C."/>
            <person name="Malmstrom R."/>
            <person name="Stieglmeier M."/>
            <person name="Klingl A."/>
            <person name="Woyke T."/>
            <person name="Ryan C.M."/>
            <person name="Banfield J.F."/>
        </authorList>
    </citation>
    <scope>NUCLEOTIDE SEQUENCE [LARGE SCALE GENOMIC DNA]</scope>
    <source>
        <strain evidence="8">CG_4_10_14_3_um_filter_34_13</strain>
        <strain evidence="9">CG_4_9_14_3_um_filter_33_16</strain>
    </source>
</reference>
<evidence type="ECO:0000256" key="1">
    <source>
        <dbReference type="ARBA" id="ARBA00008348"/>
    </source>
</evidence>
<dbReference type="InterPro" id="IPR036986">
    <property type="entry name" value="S4_RNA-bd_sf"/>
</dbReference>
<evidence type="ECO:0000313" key="11">
    <source>
        <dbReference type="Proteomes" id="UP000228560"/>
    </source>
</evidence>
<dbReference type="InterPro" id="IPR020094">
    <property type="entry name" value="TruA/RsuA/RluB/E/F_N"/>
</dbReference>
<dbReference type="Pfam" id="PF01479">
    <property type="entry name" value="S4"/>
    <property type="match status" value="1"/>
</dbReference>
<dbReference type="FunFam" id="3.10.290.10:FF:000003">
    <property type="entry name" value="Pseudouridine synthase"/>
    <property type="match status" value="1"/>
</dbReference>
<dbReference type="InterPro" id="IPR018496">
    <property type="entry name" value="PsdUridine_synth_RsuA/RluB_CS"/>
</dbReference>
<dbReference type="GO" id="GO:0000455">
    <property type="term" value="P:enzyme-directed rRNA pseudouridine synthesis"/>
    <property type="evidence" value="ECO:0007669"/>
    <property type="project" value="UniProtKB-ARBA"/>
</dbReference>
<sequence length="241" mass="27877">MRERLQKYLARVGIDSRRKCEELILGGKVRVNNLIVTKLGTKINPQEDIIEVKGKLIKYKEKKDYIYILLNKPQGYLTSLYDPYHRPTILDLLKGITERIYPVGRLDFNSEGLLILTNDGELTYGLTHPSKKIEKTYIVKVKGIPSLKKLNILSKGIILENNYKILPCNIHTLKTISGNAILKIKLREGKKRQIRKMGEYIGHPVLKLRRIQIDSIRLKGVKPGEYRHLNKQEIRSLKKTI</sequence>
<dbReference type="STRING" id="1805029.AUK42_04895"/>
<dbReference type="SUPFAM" id="SSF55174">
    <property type="entry name" value="Alpha-L RNA-binding motif"/>
    <property type="match status" value="1"/>
</dbReference>
<keyword evidence="3" id="KW-0694">RNA-binding</keyword>
<reference evidence="6 10" key="1">
    <citation type="journal article" date="2016" name="Environ. Microbiol.">
        <title>Genomic resolution of a cold subsurface aquifer community provides metabolic insights for novel microbes adapted to high CO concentrations.</title>
        <authorList>
            <person name="Probst A.J."/>
            <person name="Castelle C.J."/>
            <person name="Singh A."/>
            <person name="Brown C.T."/>
            <person name="Anantharaman K."/>
            <person name="Sharon I."/>
            <person name="Hug L.A."/>
            <person name="Burstein D."/>
            <person name="Emerson J.B."/>
            <person name="Thomas B.C."/>
            <person name="Banfield J.F."/>
        </authorList>
    </citation>
    <scope>NUCLEOTIDE SEQUENCE [LARGE SCALE GENOMIC DNA]</scope>
    <source>
        <strain evidence="6">CG2_30_33_13</strain>
    </source>
</reference>
<name>A0A1J5GAL8_9BACT</name>
<evidence type="ECO:0000313" key="9">
    <source>
        <dbReference type="EMBL" id="PJB55550.1"/>
    </source>
</evidence>
<dbReference type="EMBL" id="PFTV01000200">
    <property type="protein sequence ID" value="PJB55550.1"/>
    <property type="molecule type" value="Genomic_DNA"/>
</dbReference>
<dbReference type="PANTHER" id="PTHR47683">
    <property type="entry name" value="PSEUDOURIDINE SYNTHASE FAMILY PROTEIN-RELATED"/>
    <property type="match status" value="1"/>
</dbReference>
<dbReference type="InterPro" id="IPR002942">
    <property type="entry name" value="S4_RNA-bd"/>
</dbReference>
<dbReference type="EMBL" id="MNYY01000096">
    <property type="protein sequence ID" value="OIP69761.1"/>
    <property type="molecule type" value="Genomic_DNA"/>
</dbReference>
<comment type="similarity">
    <text evidence="1 4">Belongs to the pseudouridine synthase RsuA family.</text>
</comment>
<evidence type="ECO:0000313" key="12">
    <source>
        <dbReference type="Proteomes" id="UP000230646"/>
    </source>
</evidence>
<dbReference type="InterPro" id="IPR020103">
    <property type="entry name" value="PsdUridine_synth_cat_dom_sf"/>
</dbReference>
<dbReference type="Gene3D" id="3.30.70.1560">
    <property type="entry name" value="Alpha-L RNA-binding motif"/>
    <property type="match status" value="1"/>
</dbReference>
<accession>A0A1J5GAL8</accession>
<protein>
    <recommendedName>
        <fullName evidence="4">Pseudouridine synthase</fullName>
        <ecNumber evidence="4">5.4.99.-</ecNumber>
    </recommendedName>
</protein>
<dbReference type="EMBL" id="PFIP01000051">
    <property type="protein sequence ID" value="PIX34741.1"/>
    <property type="molecule type" value="Genomic_DNA"/>
</dbReference>
<dbReference type="InterPro" id="IPR000748">
    <property type="entry name" value="PsdUridine_synth_RsuA/RluB/E/F"/>
</dbReference>
<evidence type="ECO:0000256" key="3">
    <source>
        <dbReference type="PROSITE-ProRule" id="PRU00182"/>
    </source>
</evidence>
<comment type="caution">
    <text evidence="6">The sequence shown here is derived from an EMBL/GenBank/DDBJ whole genome shotgun (WGS) entry which is preliminary data.</text>
</comment>
<accession>A0A2M7K9B8</accession>
<dbReference type="AlphaFoldDB" id="A0A1J5GAL8"/>
<evidence type="ECO:0000313" key="7">
    <source>
        <dbReference type="EMBL" id="PIX34741.1"/>
    </source>
</evidence>
<dbReference type="Proteomes" id="UP000231493">
    <property type="component" value="Unassembled WGS sequence"/>
</dbReference>
<evidence type="ECO:0000313" key="10">
    <source>
        <dbReference type="Proteomes" id="UP000182763"/>
    </source>
</evidence>
<dbReference type="GO" id="GO:0120159">
    <property type="term" value="F:rRNA pseudouridine synthase activity"/>
    <property type="evidence" value="ECO:0007669"/>
    <property type="project" value="UniProtKB-ARBA"/>
</dbReference>
<dbReference type="Proteomes" id="UP000230646">
    <property type="component" value="Unassembled WGS sequence"/>
</dbReference>
<dbReference type="Gene3D" id="3.10.290.10">
    <property type="entry name" value="RNA-binding S4 domain"/>
    <property type="match status" value="1"/>
</dbReference>
<accession>A0A2M8C919</accession>